<gene>
    <name evidence="2" type="ORF">NDU88_006072</name>
</gene>
<dbReference type="Proteomes" id="UP001066276">
    <property type="component" value="Chromosome 2_1"/>
</dbReference>
<evidence type="ECO:0000313" key="3">
    <source>
        <dbReference type="Proteomes" id="UP001066276"/>
    </source>
</evidence>
<dbReference type="AlphaFoldDB" id="A0AAV7VNK7"/>
<accession>A0AAV7VNK7</accession>
<sequence>MTAPRMRRIYTPGQKSRPGVGGAENPAFAPLFNAWVRAGGDLLTRLTMTCCWYEKDMLRNGKVQSDRSQLLMKRKRTLAGKSAAGYHEKTQWVRQYW</sequence>
<keyword evidence="3" id="KW-1185">Reference proteome</keyword>
<name>A0AAV7VNK7_PLEWA</name>
<protein>
    <submittedName>
        <fullName evidence="2">Uncharacterized protein</fullName>
    </submittedName>
</protein>
<reference evidence="2" key="1">
    <citation type="journal article" date="2022" name="bioRxiv">
        <title>Sequencing and chromosome-scale assembly of the giantPleurodeles waltlgenome.</title>
        <authorList>
            <person name="Brown T."/>
            <person name="Elewa A."/>
            <person name="Iarovenko S."/>
            <person name="Subramanian E."/>
            <person name="Araus A.J."/>
            <person name="Petzold A."/>
            <person name="Susuki M."/>
            <person name="Suzuki K.-i.T."/>
            <person name="Hayashi T."/>
            <person name="Toyoda A."/>
            <person name="Oliveira C."/>
            <person name="Osipova E."/>
            <person name="Leigh N.D."/>
            <person name="Simon A."/>
            <person name="Yun M.H."/>
        </authorList>
    </citation>
    <scope>NUCLEOTIDE SEQUENCE</scope>
    <source>
        <strain evidence="2">20211129_DDA</strain>
        <tissue evidence="2">Liver</tissue>
    </source>
</reference>
<proteinExistence type="predicted"/>
<evidence type="ECO:0000313" key="2">
    <source>
        <dbReference type="EMBL" id="KAJ1202272.1"/>
    </source>
</evidence>
<organism evidence="2 3">
    <name type="scientific">Pleurodeles waltl</name>
    <name type="common">Iberian ribbed newt</name>
    <dbReference type="NCBI Taxonomy" id="8319"/>
    <lineage>
        <taxon>Eukaryota</taxon>
        <taxon>Metazoa</taxon>
        <taxon>Chordata</taxon>
        <taxon>Craniata</taxon>
        <taxon>Vertebrata</taxon>
        <taxon>Euteleostomi</taxon>
        <taxon>Amphibia</taxon>
        <taxon>Batrachia</taxon>
        <taxon>Caudata</taxon>
        <taxon>Salamandroidea</taxon>
        <taxon>Salamandridae</taxon>
        <taxon>Pleurodelinae</taxon>
        <taxon>Pleurodeles</taxon>
    </lineage>
</organism>
<comment type="caution">
    <text evidence="2">The sequence shown here is derived from an EMBL/GenBank/DDBJ whole genome shotgun (WGS) entry which is preliminary data.</text>
</comment>
<dbReference type="EMBL" id="JANPWB010000003">
    <property type="protein sequence ID" value="KAJ1202272.1"/>
    <property type="molecule type" value="Genomic_DNA"/>
</dbReference>
<evidence type="ECO:0000256" key="1">
    <source>
        <dbReference type="SAM" id="MobiDB-lite"/>
    </source>
</evidence>
<feature type="region of interest" description="Disordered" evidence="1">
    <location>
        <begin position="1"/>
        <end position="22"/>
    </location>
</feature>